<dbReference type="EMBL" id="CAXLJM020000160">
    <property type="protein sequence ID" value="CAL8144337.1"/>
    <property type="molecule type" value="Genomic_DNA"/>
</dbReference>
<evidence type="ECO:0008006" key="4">
    <source>
        <dbReference type="Google" id="ProtNLM"/>
    </source>
</evidence>
<name>A0ABP1S5V5_9HEXA</name>
<sequence>MMRNANLLLYLNLAGEVFYIIVHRMKSQKVKEEHQERVRNDIAVAICHTTVIQNLLKGSLQILNLKLTDVRILMDRIVHSSIMTVNAFSMEKLFELTLIATKYQYTTCQYPSDILLIALNHLDSIRKAVTDPTAKTLTENLHNLLVDRFKDVDVRTMQTYRYLVLSYLADVKLKMTNLIRLGLQKTSGEFVKPFPDKIKRSELHSSGLIEVYKCPDQDESTSEFKCFSCDLQCECNELDSEETLRRLTTGKFPVKVHESSIRGKEVLTTRFKVEDSDLNMNTGAPLRTSLALNGDRGIILGCSIYDIPGNCDDAPIRTDESENDEAKENTEPASRDYSSNKGNFNDDYIGSSDLYATKGLDLCSVLLGCEPSDSEDDINQSRDIGGAGPSQYSASALGLESVLENFPSLGFGTKTSTFTGNTVDEQLNMNPNSINVIRFDARSDSTGSKAALVAIAQDFFDLEAEDKGENGKYQNAMDALLNDIDMPNEDG</sequence>
<organism evidence="2 3">
    <name type="scientific">Orchesella dallaii</name>
    <dbReference type="NCBI Taxonomy" id="48710"/>
    <lineage>
        <taxon>Eukaryota</taxon>
        <taxon>Metazoa</taxon>
        <taxon>Ecdysozoa</taxon>
        <taxon>Arthropoda</taxon>
        <taxon>Hexapoda</taxon>
        <taxon>Collembola</taxon>
        <taxon>Entomobryomorpha</taxon>
        <taxon>Entomobryoidea</taxon>
        <taxon>Orchesellidae</taxon>
        <taxon>Orchesellinae</taxon>
        <taxon>Orchesella</taxon>
    </lineage>
</organism>
<accession>A0ABP1S5V5</accession>
<feature type="region of interest" description="Disordered" evidence="1">
    <location>
        <begin position="313"/>
        <end position="342"/>
    </location>
</feature>
<keyword evidence="3" id="KW-1185">Reference proteome</keyword>
<proteinExistence type="predicted"/>
<reference evidence="2 3" key="1">
    <citation type="submission" date="2024-08" db="EMBL/GenBank/DDBJ databases">
        <authorList>
            <person name="Cucini C."/>
            <person name="Frati F."/>
        </authorList>
    </citation>
    <scope>NUCLEOTIDE SEQUENCE [LARGE SCALE GENOMIC DNA]</scope>
</reference>
<comment type="caution">
    <text evidence="2">The sequence shown here is derived from an EMBL/GenBank/DDBJ whole genome shotgun (WGS) entry which is preliminary data.</text>
</comment>
<dbReference type="InterPro" id="IPR019332">
    <property type="entry name" value="OSCP1"/>
</dbReference>
<dbReference type="Pfam" id="PF10188">
    <property type="entry name" value="Oscp1"/>
    <property type="match status" value="1"/>
</dbReference>
<evidence type="ECO:0000313" key="2">
    <source>
        <dbReference type="EMBL" id="CAL8144337.1"/>
    </source>
</evidence>
<evidence type="ECO:0000256" key="1">
    <source>
        <dbReference type="SAM" id="MobiDB-lite"/>
    </source>
</evidence>
<dbReference type="PANTHER" id="PTHR21439:SF0">
    <property type="entry name" value="PROTEIN OSCP1"/>
    <property type="match status" value="1"/>
</dbReference>
<protein>
    <recommendedName>
        <fullName evidence="4">Protein OSCP1</fullName>
    </recommendedName>
</protein>
<dbReference type="PANTHER" id="PTHR21439">
    <property type="entry name" value="OXIDORED-NITRO DOMAIN-CONTAINING PROTEIN"/>
    <property type="match status" value="1"/>
</dbReference>
<feature type="compositionally biased region" description="Basic and acidic residues" evidence="1">
    <location>
        <begin position="314"/>
        <end position="334"/>
    </location>
</feature>
<dbReference type="Proteomes" id="UP001642540">
    <property type="component" value="Unassembled WGS sequence"/>
</dbReference>
<gene>
    <name evidence="2" type="ORF">ODALV1_LOCUS30163</name>
</gene>
<evidence type="ECO:0000313" key="3">
    <source>
        <dbReference type="Proteomes" id="UP001642540"/>
    </source>
</evidence>